<evidence type="ECO:0000259" key="1">
    <source>
        <dbReference type="Pfam" id="PF00534"/>
    </source>
</evidence>
<gene>
    <name evidence="2" type="ORF">BTO14_08620</name>
</gene>
<dbReference type="Pfam" id="PF00534">
    <property type="entry name" value="Glycos_transf_1"/>
    <property type="match status" value="1"/>
</dbReference>
<proteinExistence type="predicted"/>
<dbReference type="EMBL" id="MSCK01000001">
    <property type="protein sequence ID" value="PQJ73320.1"/>
    <property type="molecule type" value="Genomic_DNA"/>
</dbReference>
<comment type="caution">
    <text evidence="2">The sequence shown here is derived from an EMBL/GenBank/DDBJ whole genome shotgun (WGS) entry which is preliminary data.</text>
</comment>
<accession>A0A2P6CEJ0</accession>
<feature type="domain" description="Glycosyl transferase family 1" evidence="1">
    <location>
        <begin position="198"/>
        <end position="363"/>
    </location>
</feature>
<dbReference type="RefSeq" id="WP_105048985.1">
    <property type="nucleotide sequence ID" value="NZ_CP150661.1"/>
</dbReference>
<evidence type="ECO:0000313" key="3">
    <source>
        <dbReference type="Proteomes" id="UP000247345"/>
    </source>
</evidence>
<evidence type="ECO:0000313" key="2">
    <source>
        <dbReference type="EMBL" id="PQJ73320.1"/>
    </source>
</evidence>
<dbReference type="CDD" id="cd03801">
    <property type="entry name" value="GT4_PimA-like"/>
    <property type="match status" value="1"/>
</dbReference>
<keyword evidence="3" id="KW-1185">Reference proteome</keyword>
<dbReference type="GO" id="GO:0016757">
    <property type="term" value="F:glycosyltransferase activity"/>
    <property type="evidence" value="ECO:0007669"/>
    <property type="project" value="InterPro"/>
</dbReference>
<dbReference type="Proteomes" id="UP000247345">
    <property type="component" value="Unassembled WGS sequence"/>
</dbReference>
<dbReference type="OrthoDB" id="7560678at2"/>
<protein>
    <recommendedName>
        <fullName evidence="1">Glycosyl transferase family 1 domain-containing protein</fullName>
    </recommendedName>
</protein>
<name>A0A2P6CEJ0_9FLAO</name>
<dbReference type="InterPro" id="IPR001296">
    <property type="entry name" value="Glyco_trans_1"/>
</dbReference>
<reference evidence="2 3" key="1">
    <citation type="submission" date="2016-12" db="EMBL/GenBank/DDBJ databases">
        <title>Trade-off between light-utilization and light-protection in marine flavobacteria.</title>
        <authorList>
            <person name="Kumagai Y."/>
            <person name="Yoshizawa S."/>
            <person name="Kogure K."/>
            <person name="Iwasaki W."/>
        </authorList>
    </citation>
    <scope>NUCLEOTIDE SEQUENCE [LARGE SCALE GENOMIC DNA]</scope>
    <source>
        <strain evidence="2 3">KCTC 12100</strain>
    </source>
</reference>
<dbReference type="AlphaFoldDB" id="A0A2P6CEJ0"/>
<dbReference type="SUPFAM" id="SSF53756">
    <property type="entry name" value="UDP-Glycosyltransferase/glycogen phosphorylase"/>
    <property type="match status" value="1"/>
</dbReference>
<dbReference type="Gene3D" id="3.40.50.2000">
    <property type="entry name" value="Glycogen Phosphorylase B"/>
    <property type="match status" value="2"/>
</dbReference>
<sequence length="387" mass="44665">MDLRNKNIVLIIKAPVLGGAERQAIGFAKFAKQELNCNVSFIATHSGEMSTEFKNFLNEIELDEVSYYGKFILKIDNQFSIKNLKDILKTVRYLIKMIYHVRKKKPYMLVPFLNPPSKLAVLIYKFTGAKYTFWHQLGLDFFTKDLLEKYAIRKTPLFIANAYNGLDLITNDYNVPPSKLFCLPQYISIDKQVLNKITLKNEFQIDQKDLVIGMISHYRKEKLHQLLLEVFNKLSTKYNNIHLVLLGDKKSGLETEFNFNLLKDQIKTLNVNSKVSLLSDVPVEKVLNMLDIAVLVSTLEGTPNVVLEYMLYGVPVVSTNHSGCEKLLKDKEMLITNNSIELYNKLEYLINNSAERERVGLNNKIKINEYSKENYFKKFTAIFNSLS</sequence>
<dbReference type="PANTHER" id="PTHR12526">
    <property type="entry name" value="GLYCOSYLTRANSFERASE"/>
    <property type="match status" value="1"/>
</dbReference>
<organism evidence="2 3">
    <name type="scientific">Polaribacter butkevichii</name>
    <dbReference type="NCBI Taxonomy" id="218490"/>
    <lineage>
        <taxon>Bacteria</taxon>
        <taxon>Pseudomonadati</taxon>
        <taxon>Bacteroidota</taxon>
        <taxon>Flavobacteriia</taxon>
        <taxon>Flavobacteriales</taxon>
        <taxon>Flavobacteriaceae</taxon>
    </lineage>
</organism>
<dbReference type="PANTHER" id="PTHR12526:SF630">
    <property type="entry name" value="GLYCOSYLTRANSFERASE"/>
    <property type="match status" value="1"/>
</dbReference>